<dbReference type="GO" id="GO:0016798">
    <property type="term" value="F:hydrolase activity, acting on glycosyl bonds"/>
    <property type="evidence" value="ECO:0007669"/>
    <property type="project" value="UniProtKB-KW"/>
</dbReference>
<accession>A0A7G7G767</accession>
<dbReference type="InterPro" id="IPR014718">
    <property type="entry name" value="GH-type_carb-bd"/>
</dbReference>
<dbReference type="Proteomes" id="UP000515237">
    <property type="component" value="Chromosome"/>
</dbReference>
<dbReference type="InterPro" id="IPR013785">
    <property type="entry name" value="Aldolase_TIM"/>
</dbReference>
<dbReference type="Gene3D" id="3.20.20.70">
    <property type="entry name" value="Aldolase class I"/>
    <property type="match status" value="1"/>
</dbReference>
<keyword evidence="6" id="KW-0732">Signal</keyword>
<gene>
    <name evidence="10" type="ORF">HUW51_09735</name>
</gene>
<evidence type="ECO:0000259" key="9">
    <source>
        <dbReference type="Pfam" id="PF14509"/>
    </source>
</evidence>
<evidence type="ECO:0000256" key="5">
    <source>
        <dbReference type="ARBA" id="ARBA00023295"/>
    </source>
</evidence>
<dbReference type="Gene3D" id="2.70.98.10">
    <property type="match status" value="1"/>
</dbReference>
<dbReference type="AlphaFoldDB" id="A0A7G7G767"/>
<sequence length="658" mass="74525">MIKYIIGCFLLLLSAELLAADSETIYSPDGAIKVVVQNKDRLTYAVYYKEQLVIAPSAIRLNVAQGLATSEQLRIHKTRIELKHATIISPIPEKRKVIPDVYRELTVEFKQPFRLLVRVYNDGVAWRWCTHFKKSIEVNSEVAEFNFPRAEMVYYSPVQKRPDADIYHTSFEEPYQIKPLDSVAANQLIFTPTLIAPAQGPRISITESDLEEYPGMFLRGTGTKQLTADFAPYPAEEKVLISGEFPQKIVSQRSAFISRTKGSRSFPWRVLLIVPEDKDLPGNDLVYRLASPSRVADVSWIKSGKGTDEWIIGINLFNVPFKAGINTATYKYYVDFAKRFGFDRIMLDAGWSDYQDLFKINPNLNIPELVAYAKAQGIKLSMWTLALTLEKQLEPALDQFNKWGVDFIMTDFIDRDDQKAVDFYHKIAAACARHKIMLMFHGAFKPAGFNRTWPHALTREGVLGSEFNIWSHKPTPEHNVQLPFIRMTAGPMDYEPGLLDNATVKTFRPIETKVMSQGTRCHQLAMFVVYDSPMQFFSGNPAQGLQEPAFMELLGSIPTTWDTTRVLEGKVGDYIITARKKGNDWYIGGMTDWTSRDFTLELDFLKAGSYEATICQDGVNADRYASDYTILTQAITPNTPLTITLAPGGGFLVRLKKK</sequence>
<proteinExistence type="predicted"/>
<dbReference type="InterPro" id="IPR017853">
    <property type="entry name" value="GH"/>
</dbReference>
<feature type="signal peptide" evidence="6">
    <location>
        <begin position="1"/>
        <end position="19"/>
    </location>
</feature>
<dbReference type="InterPro" id="IPR019563">
    <property type="entry name" value="GH97_catalytic"/>
</dbReference>
<reference evidence="10 11" key="1">
    <citation type="journal article" date="2018" name="Int. J. Syst. Evol. Microbiol.">
        <title>Adhaeribacter swui sp. nov., isolated from wet mud.</title>
        <authorList>
            <person name="Kim D.U."/>
            <person name="Kim K.W."/>
            <person name="Kang M.S."/>
            <person name="Kim J.Y."/>
            <person name="Jang J.H."/>
            <person name="Kim M.K."/>
        </authorList>
    </citation>
    <scope>NUCLEOTIDE SEQUENCE [LARGE SCALE GENOMIC DNA]</scope>
    <source>
        <strain evidence="10 11">KCTC 52873</strain>
    </source>
</reference>
<dbReference type="PANTHER" id="PTHR35803:SF2">
    <property type="entry name" value="RETAINING ALPHA-GALACTOSIDASE"/>
    <property type="match status" value="1"/>
</dbReference>
<evidence type="ECO:0000256" key="4">
    <source>
        <dbReference type="ARBA" id="ARBA00022837"/>
    </source>
</evidence>
<dbReference type="EMBL" id="CP055156">
    <property type="protein sequence ID" value="QNF33001.1"/>
    <property type="molecule type" value="Genomic_DNA"/>
</dbReference>
<feature type="domain" description="Glycosyl-hydrolase 97 C-terminal oligomerisation" evidence="9">
    <location>
        <begin position="560"/>
        <end position="656"/>
    </location>
</feature>
<feature type="domain" description="Glycosyl-hydrolase 97 N-terminal" evidence="8">
    <location>
        <begin position="26"/>
        <end position="292"/>
    </location>
</feature>
<dbReference type="Pfam" id="PF14509">
    <property type="entry name" value="GH97_C"/>
    <property type="match status" value="1"/>
</dbReference>
<dbReference type="InterPro" id="IPR029486">
    <property type="entry name" value="GH97_N"/>
</dbReference>
<keyword evidence="3 10" id="KW-0378">Hydrolase</keyword>
<dbReference type="InterPro" id="IPR052720">
    <property type="entry name" value="Glycosyl_hydrolase_97"/>
</dbReference>
<dbReference type="SUPFAM" id="SSF51445">
    <property type="entry name" value="(Trans)glycosidases"/>
    <property type="match status" value="1"/>
</dbReference>
<evidence type="ECO:0000259" key="8">
    <source>
        <dbReference type="Pfam" id="PF14508"/>
    </source>
</evidence>
<feature type="chain" id="PRO_5028809213" evidence="6">
    <location>
        <begin position="20"/>
        <end position="658"/>
    </location>
</feature>
<protein>
    <submittedName>
        <fullName evidence="10">Glycoside hydrolase family 97 protein</fullName>
    </submittedName>
</protein>
<keyword evidence="11" id="KW-1185">Reference proteome</keyword>
<name>A0A7G7G767_9BACT</name>
<evidence type="ECO:0000256" key="3">
    <source>
        <dbReference type="ARBA" id="ARBA00022801"/>
    </source>
</evidence>
<dbReference type="RefSeq" id="WP_185273794.1">
    <property type="nucleotide sequence ID" value="NZ_CP055156.1"/>
</dbReference>
<dbReference type="Pfam" id="PF10566">
    <property type="entry name" value="Glyco_hydro_97"/>
    <property type="match status" value="1"/>
</dbReference>
<organism evidence="10 11">
    <name type="scientific">Adhaeribacter swui</name>
    <dbReference type="NCBI Taxonomy" id="2086471"/>
    <lineage>
        <taxon>Bacteria</taxon>
        <taxon>Pseudomonadati</taxon>
        <taxon>Bacteroidota</taxon>
        <taxon>Cytophagia</taxon>
        <taxon>Cytophagales</taxon>
        <taxon>Hymenobacteraceae</taxon>
        <taxon>Adhaeribacter</taxon>
    </lineage>
</organism>
<dbReference type="KEGG" id="aswu:HUW51_09735"/>
<keyword evidence="5" id="KW-0326">Glycosidase</keyword>
<comment type="subunit">
    <text evidence="2">Monomer.</text>
</comment>
<evidence type="ECO:0000256" key="6">
    <source>
        <dbReference type="SAM" id="SignalP"/>
    </source>
</evidence>
<evidence type="ECO:0000259" key="7">
    <source>
        <dbReference type="Pfam" id="PF10566"/>
    </source>
</evidence>
<evidence type="ECO:0000313" key="11">
    <source>
        <dbReference type="Proteomes" id="UP000515237"/>
    </source>
</evidence>
<dbReference type="InterPro" id="IPR029483">
    <property type="entry name" value="GH97_C"/>
</dbReference>
<feature type="domain" description="Glycosyl-hydrolase 97 catalytic" evidence="7">
    <location>
        <begin position="317"/>
        <end position="462"/>
    </location>
</feature>
<dbReference type="GO" id="GO:0030246">
    <property type="term" value="F:carbohydrate binding"/>
    <property type="evidence" value="ECO:0007669"/>
    <property type="project" value="InterPro"/>
</dbReference>
<keyword evidence="4" id="KW-0106">Calcium</keyword>
<dbReference type="Pfam" id="PF14508">
    <property type="entry name" value="GH97_N"/>
    <property type="match status" value="1"/>
</dbReference>
<evidence type="ECO:0000313" key="10">
    <source>
        <dbReference type="EMBL" id="QNF33001.1"/>
    </source>
</evidence>
<dbReference type="Gene3D" id="2.60.40.1180">
    <property type="entry name" value="Golgi alpha-mannosidase II"/>
    <property type="match status" value="1"/>
</dbReference>
<dbReference type="PANTHER" id="PTHR35803">
    <property type="entry name" value="GLUCAN 1,4-ALPHA-GLUCOSIDASE SUSB-RELATED"/>
    <property type="match status" value="1"/>
</dbReference>
<dbReference type="InterPro" id="IPR013780">
    <property type="entry name" value="Glyco_hydro_b"/>
</dbReference>
<evidence type="ECO:0000256" key="2">
    <source>
        <dbReference type="ARBA" id="ARBA00011245"/>
    </source>
</evidence>
<evidence type="ECO:0000256" key="1">
    <source>
        <dbReference type="ARBA" id="ARBA00001913"/>
    </source>
</evidence>
<comment type="cofactor">
    <cofactor evidence="1">
        <name>Ca(2+)</name>
        <dbReference type="ChEBI" id="CHEBI:29108"/>
    </cofactor>
</comment>